<evidence type="ECO:0000256" key="4">
    <source>
        <dbReference type="ARBA" id="ARBA00023136"/>
    </source>
</evidence>
<keyword evidence="5" id="KW-1278">Translocase</keyword>
<evidence type="ECO:0000256" key="2">
    <source>
        <dbReference type="ARBA" id="ARBA00022692"/>
    </source>
</evidence>
<feature type="transmembrane region" description="Helical" evidence="5">
    <location>
        <begin position="235"/>
        <end position="260"/>
    </location>
</feature>
<accession>A0A7Y9LC06</accession>
<dbReference type="GO" id="GO:0005886">
    <property type="term" value="C:plasma membrane"/>
    <property type="evidence" value="ECO:0007669"/>
    <property type="project" value="UniProtKB-SubCell"/>
</dbReference>
<evidence type="ECO:0000256" key="6">
    <source>
        <dbReference type="RuleBase" id="RU000320"/>
    </source>
</evidence>
<comment type="subunit">
    <text evidence="5">NDH-1 is composed of 14 different subunits. Subunits NuoA, H, J, K, L, M, N constitute the membrane sector of the complex.</text>
</comment>
<dbReference type="GO" id="GO:0050136">
    <property type="term" value="F:NADH dehydrogenase (quinone) (non-electrogenic) activity"/>
    <property type="evidence" value="ECO:0007669"/>
    <property type="project" value="UniProtKB-UniRule"/>
</dbReference>
<feature type="transmembrane region" description="Helical" evidence="5">
    <location>
        <begin position="136"/>
        <end position="152"/>
    </location>
</feature>
<evidence type="ECO:0000313" key="9">
    <source>
        <dbReference type="Proteomes" id="UP000569914"/>
    </source>
</evidence>
<keyword evidence="2 5" id="KW-0812">Transmembrane</keyword>
<feature type="transmembrane region" description="Helical" evidence="5">
    <location>
        <begin position="158"/>
        <end position="179"/>
    </location>
</feature>
<gene>
    <name evidence="5" type="primary">nuoN</name>
    <name evidence="8" type="ORF">BKA15_002712</name>
</gene>
<dbReference type="NCBIfam" id="TIGR01770">
    <property type="entry name" value="NDH_I_N"/>
    <property type="match status" value="1"/>
</dbReference>
<keyword evidence="3 5" id="KW-1133">Transmembrane helix</keyword>
<dbReference type="NCBIfam" id="NF004441">
    <property type="entry name" value="PRK05777.1-4"/>
    <property type="match status" value="1"/>
</dbReference>
<feature type="domain" description="NADH:quinone oxidoreductase/Mrp antiporter transmembrane" evidence="7">
    <location>
        <begin position="155"/>
        <end position="459"/>
    </location>
</feature>
<feature type="transmembrane region" description="Helical" evidence="5">
    <location>
        <begin position="486"/>
        <end position="507"/>
    </location>
</feature>
<keyword evidence="9" id="KW-1185">Reference proteome</keyword>
<dbReference type="EMBL" id="JACCBU010000001">
    <property type="protein sequence ID" value="NYE71383.1"/>
    <property type="molecule type" value="Genomic_DNA"/>
</dbReference>
<dbReference type="InterPro" id="IPR001750">
    <property type="entry name" value="ND/Mrp_TM"/>
</dbReference>
<feature type="transmembrane region" description="Helical" evidence="5">
    <location>
        <begin position="409"/>
        <end position="428"/>
    </location>
</feature>
<feature type="transmembrane region" description="Helical" evidence="5">
    <location>
        <begin position="272"/>
        <end position="293"/>
    </location>
</feature>
<comment type="subcellular location">
    <subcellularLocation>
        <location evidence="5">Cell membrane</location>
        <topology evidence="5">Multi-pass membrane protein</topology>
    </subcellularLocation>
    <subcellularLocation>
        <location evidence="1">Endomembrane system</location>
        <topology evidence="1">Multi-pass membrane protein</topology>
    </subcellularLocation>
    <subcellularLocation>
        <location evidence="6">Membrane</location>
        <topology evidence="6">Multi-pass membrane protein</topology>
    </subcellularLocation>
</comment>
<keyword evidence="4 5" id="KW-0472">Membrane</keyword>
<dbReference type="Proteomes" id="UP000569914">
    <property type="component" value="Unassembled WGS sequence"/>
</dbReference>
<evidence type="ECO:0000256" key="1">
    <source>
        <dbReference type="ARBA" id="ARBA00004127"/>
    </source>
</evidence>
<feature type="transmembrane region" description="Helical" evidence="5">
    <location>
        <begin position="82"/>
        <end position="101"/>
    </location>
</feature>
<evidence type="ECO:0000256" key="3">
    <source>
        <dbReference type="ARBA" id="ARBA00022989"/>
    </source>
</evidence>
<feature type="transmembrane region" description="Helical" evidence="5">
    <location>
        <begin position="191"/>
        <end position="215"/>
    </location>
</feature>
<feature type="transmembrane region" description="Helical" evidence="5">
    <location>
        <begin position="448"/>
        <end position="474"/>
    </location>
</feature>
<sequence>MILQIDPPVINYGLIMPLLLIFVGGCVGVLVEAVVPRAYRLSAQLIVSFAMIAAALFMTLRNVGVIGAGITAGTSVVVDGPVYFIWALLLIFGAVSFLTFAERKIENGASVFAAQAATVPGTVAEREAIEAKVEHTEVFPLALFALTGMMLFPASNDLITMFIALEILSLPLYLLCGLARRRRLLSQEAALKYFLLGALSSAFFIYGVALLYGYAGSFELAAIDAALRSSQQGPGLLLAGMGLLGVGLLFKFGAVPFHSWTPDVYAGAPTPITGFMAVCTKIAAIGALLRVFYVALGADRWDWQPLMTVIAVATMAVGAVLAIVQTDIKRMLAYSSIAHAGFLMTAFVGAFQGTTGAGGGLTSVSSIMFYLVAYGAATIGAFAVVTMVRNAGGESTGLASWAGLGKRSPLTAIVFSIFLLSFAGIPLTGGFIGKWTVFAAAWSGGAHWLVVAAVVLSVIAAFFYVRVIVLMFFAEPGEGAPTVIRPGWTTLVAVGIGVVATVALGIFPGPVLDIAQTTGEFLRYSG</sequence>
<comment type="catalytic activity">
    <reaction evidence="5">
        <text>a quinone + NADH + 5 H(+)(in) = a quinol + NAD(+) + 4 H(+)(out)</text>
        <dbReference type="Rhea" id="RHEA:57888"/>
        <dbReference type="ChEBI" id="CHEBI:15378"/>
        <dbReference type="ChEBI" id="CHEBI:24646"/>
        <dbReference type="ChEBI" id="CHEBI:57540"/>
        <dbReference type="ChEBI" id="CHEBI:57945"/>
        <dbReference type="ChEBI" id="CHEBI:132124"/>
    </reaction>
</comment>
<comment type="function">
    <text evidence="5">NDH-1 shuttles electrons from NADH, via FMN and iron-sulfur (Fe-S) centers, to quinones in the respiratory chain. The immediate electron acceptor for the enzyme in this species is believed to be a menaquinone. Couples the redox reaction to proton translocation (for every two electrons transferred, four hydrogen ions are translocated across the cytoplasmic membrane), and thus conserves the redox energy in a proton gradient.</text>
</comment>
<reference evidence="8 9" key="1">
    <citation type="submission" date="2020-07" db="EMBL/GenBank/DDBJ databases">
        <title>Sequencing the genomes of 1000 actinobacteria strains.</title>
        <authorList>
            <person name="Klenk H.-P."/>
        </authorList>
    </citation>
    <scope>NUCLEOTIDE SEQUENCE [LARGE SCALE GENOMIC DNA]</scope>
    <source>
        <strain evidence="8 9">DSM 22083</strain>
    </source>
</reference>
<feature type="transmembrane region" description="Helical" evidence="5">
    <location>
        <begin position="47"/>
        <end position="70"/>
    </location>
</feature>
<dbReference type="GO" id="GO:0048038">
    <property type="term" value="F:quinone binding"/>
    <property type="evidence" value="ECO:0007669"/>
    <property type="project" value="UniProtKB-KW"/>
</dbReference>
<dbReference type="AlphaFoldDB" id="A0A7Y9LC06"/>
<dbReference type="RefSeq" id="WP_179751489.1">
    <property type="nucleotide sequence ID" value="NZ_JACCBU010000001.1"/>
</dbReference>
<dbReference type="GO" id="GO:0042773">
    <property type="term" value="P:ATP synthesis coupled electron transport"/>
    <property type="evidence" value="ECO:0007669"/>
    <property type="project" value="InterPro"/>
</dbReference>
<evidence type="ECO:0000256" key="5">
    <source>
        <dbReference type="HAMAP-Rule" id="MF_00445"/>
    </source>
</evidence>
<protein>
    <recommendedName>
        <fullName evidence="5">NADH-quinone oxidoreductase subunit N</fullName>
        <ecNumber evidence="5">7.1.1.-</ecNumber>
    </recommendedName>
    <alternativeName>
        <fullName evidence="5">NADH dehydrogenase I subunit N</fullName>
    </alternativeName>
    <alternativeName>
        <fullName evidence="5">NDH-1 subunit N</fullName>
    </alternativeName>
</protein>
<comment type="similarity">
    <text evidence="5">Belongs to the complex I subunit 2 family.</text>
</comment>
<keyword evidence="5" id="KW-1003">Cell membrane</keyword>
<dbReference type="EC" id="7.1.1.-" evidence="5"/>
<keyword evidence="5" id="KW-0874">Quinone</keyword>
<comment type="caution">
    <text evidence="8">The sequence shown here is derived from an EMBL/GenBank/DDBJ whole genome shotgun (WGS) entry which is preliminary data.</text>
</comment>
<evidence type="ECO:0000313" key="8">
    <source>
        <dbReference type="EMBL" id="NYE71383.1"/>
    </source>
</evidence>
<dbReference type="HAMAP" id="MF_00445">
    <property type="entry name" value="NDH1_NuoN_1"/>
    <property type="match status" value="1"/>
</dbReference>
<dbReference type="PANTHER" id="PTHR22773">
    <property type="entry name" value="NADH DEHYDROGENASE"/>
    <property type="match status" value="1"/>
</dbReference>
<proteinExistence type="inferred from homology"/>
<keyword evidence="5" id="KW-0520">NAD</keyword>
<feature type="transmembrane region" description="Helical" evidence="5">
    <location>
        <begin position="305"/>
        <end position="324"/>
    </location>
</feature>
<dbReference type="InterPro" id="IPR010096">
    <property type="entry name" value="NADH-Q_OxRdtase_suN/2"/>
</dbReference>
<organism evidence="8 9">
    <name type="scientific">Microlunatus parietis</name>
    <dbReference type="NCBI Taxonomy" id="682979"/>
    <lineage>
        <taxon>Bacteria</taxon>
        <taxon>Bacillati</taxon>
        <taxon>Actinomycetota</taxon>
        <taxon>Actinomycetes</taxon>
        <taxon>Propionibacteriales</taxon>
        <taxon>Propionibacteriaceae</taxon>
        <taxon>Microlunatus</taxon>
    </lineage>
</organism>
<dbReference type="Pfam" id="PF00361">
    <property type="entry name" value="Proton_antipo_M"/>
    <property type="match status" value="1"/>
</dbReference>
<evidence type="ECO:0000259" key="7">
    <source>
        <dbReference type="Pfam" id="PF00361"/>
    </source>
</evidence>
<feature type="transmembrane region" description="Helical" evidence="5">
    <location>
        <begin position="12"/>
        <end position="35"/>
    </location>
</feature>
<keyword evidence="5" id="KW-0813">Transport</keyword>
<dbReference type="GO" id="GO:0012505">
    <property type="term" value="C:endomembrane system"/>
    <property type="evidence" value="ECO:0007669"/>
    <property type="project" value="UniProtKB-SubCell"/>
</dbReference>
<name>A0A7Y9LC06_9ACTN</name>
<feature type="transmembrane region" description="Helical" evidence="5">
    <location>
        <begin position="331"/>
        <end position="351"/>
    </location>
</feature>
<dbReference type="GO" id="GO:0008137">
    <property type="term" value="F:NADH dehydrogenase (ubiquinone) activity"/>
    <property type="evidence" value="ECO:0007669"/>
    <property type="project" value="InterPro"/>
</dbReference>
<feature type="transmembrane region" description="Helical" evidence="5">
    <location>
        <begin position="367"/>
        <end position="388"/>
    </location>
</feature>